<evidence type="ECO:0000256" key="1">
    <source>
        <dbReference type="ARBA" id="ARBA00023015"/>
    </source>
</evidence>
<dbReference type="InterPro" id="IPR000551">
    <property type="entry name" value="MerR-type_HTH_dom"/>
</dbReference>
<dbReference type="GO" id="GO:0003677">
    <property type="term" value="F:DNA binding"/>
    <property type="evidence" value="ECO:0007669"/>
    <property type="project" value="UniProtKB-KW"/>
</dbReference>
<dbReference type="InterPro" id="IPR047057">
    <property type="entry name" value="MerR_fam"/>
</dbReference>
<keyword evidence="1" id="KW-0805">Transcription regulation</keyword>
<feature type="domain" description="HTH merR-type" evidence="4">
    <location>
        <begin position="6"/>
        <end position="75"/>
    </location>
</feature>
<keyword evidence="6" id="KW-1185">Reference proteome</keyword>
<dbReference type="InterPro" id="IPR009061">
    <property type="entry name" value="DNA-bd_dom_put_sf"/>
</dbReference>
<dbReference type="Proteomes" id="UP000242175">
    <property type="component" value="Chromosome small"/>
</dbReference>
<dbReference type="KEGG" id="pmai:CF386_11020"/>
<dbReference type="PROSITE" id="PS50937">
    <property type="entry name" value="HTH_MERR_2"/>
    <property type="match status" value="1"/>
</dbReference>
<dbReference type="RefSeq" id="WP_089074486.1">
    <property type="nucleotide sequence ID" value="NZ_CBCSAM010000008.1"/>
</dbReference>
<dbReference type="CDD" id="cd01104">
    <property type="entry name" value="HTH_MlrA-CarA"/>
    <property type="match status" value="1"/>
</dbReference>
<gene>
    <name evidence="5" type="ORF">CF386_11020</name>
</gene>
<keyword evidence="3" id="KW-0804">Transcription</keyword>
<evidence type="ECO:0000313" key="6">
    <source>
        <dbReference type="Proteomes" id="UP000242175"/>
    </source>
</evidence>
<proteinExistence type="predicted"/>
<dbReference type="EMBL" id="CP022356">
    <property type="protein sequence ID" value="ASK79578.1"/>
    <property type="molecule type" value="Genomic_DNA"/>
</dbReference>
<dbReference type="SUPFAM" id="SSF46955">
    <property type="entry name" value="Putative DNA-binding domain"/>
    <property type="match status" value="1"/>
</dbReference>
<dbReference type="Gene3D" id="1.10.1660.10">
    <property type="match status" value="1"/>
</dbReference>
<dbReference type="OrthoDB" id="9800334at2"/>
<evidence type="ECO:0000313" key="5">
    <source>
        <dbReference type="EMBL" id="ASK79578.1"/>
    </source>
</evidence>
<evidence type="ECO:0000256" key="3">
    <source>
        <dbReference type="ARBA" id="ARBA00023163"/>
    </source>
</evidence>
<evidence type="ECO:0000259" key="4">
    <source>
        <dbReference type="PROSITE" id="PS50937"/>
    </source>
</evidence>
<dbReference type="SMART" id="SM00422">
    <property type="entry name" value="HTH_MERR"/>
    <property type="match status" value="1"/>
</dbReference>
<protein>
    <recommendedName>
        <fullName evidence="4">HTH merR-type domain-containing protein</fullName>
    </recommendedName>
</protein>
<name>A0A220VGN8_9GAMM</name>
<keyword evidence="2" id="KW-0238">DNA-binding</keyword>
<reference evidence="5 6" key="1">
    <citation type="journal article" date="2016" name="Int. J. Syst. Evol. Microbiol.">
        <title>Paraphotobacterium marinum gen. nov., sp. nov., a member of the family Vibrionaceae, isolated from surface seawater.</title>
        <authorList>
            <person name="Huang Z."/>
            <person name="Dong C."/>
            <person name="Shao Z."/>
        </authorList>
    </citation>
    <scope>NUCLEOTIDE SEQUENCE [LARGE SCALE GENOMIC DNA]</scope>
    <source>
        <strain evidence="5 6">NSCS20N07D</strain>
    </source>
</reference>
<evidence type="ECO:0000256" key="2">
    <source>
        <dbReference type="ARBA" id="ARBA00023125"/>
    </source>
</evidence>
<dbReference type="GO" id="GO:0003700">
    <property type="term" value="F:DNA-binding transcription factor activity"/>
    <property type="evidence" value="ECO:0007669"/>
    <property type="project" value="InterPro"/>
</dbReference>
<dbReference type="AlphaFoldDB" id="A0A220VGN8"/>
<accession>A0A220VGN8</accession>
<dbReference type="Pfam" id="PF13411">
    <property type="entry name" value="MerR_1"/>
    <property type="match status" value="1"/>
</dbReference>
<organism evidence="5 6">
    <name type="scientific">Paraphotobacterium marinum</name>
    <dbReference type="NCBI Taxonomy" id="1755811"/>
    <lineage>
        <taxon>Bacteria</taxon>
        <taxon>Pseudomonadati</taxon>
        <taxon>Pseudomonadota</taxon>
        <taxon>Gammaproteobacteria</taxon>
        <taxon>Vibrionales</taxon>
        <taxon>Vibrionaceae</taxon>
        <taxon>Paraphotobacterium</taxon>
    </lineage>
</organism>
<dbReference type="PANTHER" id="PTHR30204:SF67">
    <property type="entry name" value="HTH-TYPE TRANSCRIPTIONAL REGULATOR MLRA-RELATED"/>
    <property type="match status" value="1"/>
</dbReference>
<sequence length="262" mass="30529">MECNKFYTITEVSKITNVNSVTLRAWQRRYGLINPKRNPKGHRVYDQSDINIIHQILNWLDKGVPIRKVKPLLLSDETLNHDVSNSNEDFTEVSTIIDLLLSMNRRKIQSYLNEVLKNYPYHIFYNQIFKKIQHKLKSGIIPNQEFLYDLFVNISVDIFKSIISSLNKQNTESVLIISFNYDYLHIYHDALTLANQGYYIDFLVCANANNLTLKAYLNANKITKVYCSHNVTLNQKQKNFISNLDNPGILLKKEDMMMGGNE</sequence>
<dbReference type="PANTHER" id="PTHR30204">
    <property type="entry name" value="REDOX-CYCLING DRUG-SENSING TRANSCRIPTIONAL ACTIVATOR SOXR"/>
    <property type="match status" value="1"/>
</dbReference>